<dbReference type="AlphaFoldDB" id="A0AAD6RHI1"/>
<accession>A0AAD6RHI1</accession>
<evidence type="ECO:0000313" key="1">
    <source>
        <dbReference type="EMBL" id="KAJ7008530.1"/>
    </source>
</evidence>
<dbReference type="Proteomes" id="UP001164929">
    <property type="component" value="Chromosome 2"/>
</dbReference>
<protein>
    <submittedName>
        <fullName evidence="1">Uncharacterized protein</fullName>
    </submittedName>
</protein>
<comment type="caution">
    <text evidence="1">The sequence shown here is derived from an EMBL/GenBank/DDBJ whole genome shotgun (WGS) entry which is preliminary data.</text>
</comment>
<keyword evidence="2" id="KW-1185">Reference proteome</keyword>
<reference evidence="1" key="1">
    <citation type="journal article" date="2023" name="Mol. Ecol. Resour.">
        <title>Chromosome-level genome assembly of a triploid poplar Populus alba 'Berolinensis'.</title>
        <authorList>
            <person name="Chen S."/>
            <person name="Yu Y."/>
            <person name="Wang X."/>
            <person name="Wang S."/>
            <person name="Zhang T."/>
            <person name="Zhou Y."/>
            <person name="He R."/>
            <person name="Meng N."/>
            <person name="Wang Y."/>
            <person name="Liu W."/>
            <person name="Liu Z."/>
            <person name="Liu J."/>
            <person name="Guo Q."/>
            <person name="Huang H."/>
            <person name="Sederoff R.R."/>
            <person name="Wang G."/>
            <person name="Qu G."/>
            <person name="Chen S."/>
        </authorList>
    </citation>
    <scope>NUCLEOTIDE SEQUENCE</scope>
    <source>
        <strain evidence="1">SC-2020</strain>
    </source>
</reference>
<sequence length="125" mass="14113">MACKMLREGERASRRSMNIRFYEFFPPVGVPSFSFGFPKANDPVPVTVFNGVGAPSNFTRPLEFLHKNSSLGLVIPRTVYQKAPLVPICRTLMVQQIYQWIHESLNPSLIKYERQVSLQGAGPKS</sequence>
<proteinExistence type="predicted"/>
<name>A0AAD6RHI1_9ROSI</name>
<organism evidence="1 2">
    <name type="scientific">Populus alba x Populus x berolinensis</name>
    <dbReference type="NCBI Taxonomy" id="444605"/>
    <lineage>
        <taxon>Eukaryota</taxon>
        <taxon>Viridiplantae</taxon>
        <taxon>Streptophyta</taxon>
        <taxon>Embryophyta</taxon>
        <taxon>Tracheophyta</taxon>
        <taxon>Spermatophyta</taxon>
        <taxon>Magnoliopsida</taxon>
        <taxon>eudicotyledons</taxon>
        <taxon>Gunneridae</taxon>
        <taxon>Pentapetalae</taxon>
        <taxon>rosids</taxon>
        <taxon>fabids</taxon>
        <taxon>Malpighiales</taxon>
        <taxon>Salicaceae</taxon>
        <taxon>Saliceae</taxon>
        <taxon>Populus</taxon>
    </lineage>
</organism>
<gene>
    <name evidence="1" type="ORF">NC653_007255</name>
</gene>
<evidence type="ECO:0000313" key="2">
    <source>
        <dbReference type="Proteomes" id="UP001164929"/>
    </source>
</evidence>
<dbReference type="EMBL" id="JAQIZT010000002">
    <property type="protein sequence ID" value="KAJ7008530.1"/>
    <property type="molecule type" value="Genomic_DNA"/>
</dbReference>